<evidence type="ECO:0000256" key="3">
    <source>
        <dbReference type="ARBA" id="ARBA00022989"/>
    </source>
</evidence>
<dbReference type="SUPFAM" id="SSF161098">
    <property type="entry name" value="MetI-like"/>
    <property type="match status" value="2"/>
</dbReference>
<feature type="transmembrane region" description="Helical" evidence="5">
    <location>
        <begin position="138"/>
        <end position="160"/>
    </location>
</feature>
<dbReference type="PANTHER" id="PTHR43496">
    <property type="entry name" value="PROTEIN LPLB"/>
    <property type="match status" value="1"/>
</dbReference>
<dbReference type="Proteomes" id="UP000824230">
    <property type="component" value="Unassembled WGS sequence"/>
</dbReference>
<keyword evidence="2 5" id="KW-0812">Transmembrane</keyword>
<accession>A0A9D2ANS9</accession>
<feature type="transmembrane region" description="Helical" evidence="5">
    <location>
        <begin position="512"/>
        <end position="534"/>
    </location>
</feature>
<dbReference type="PROSITE" id="PS50928">
    <property type="entry name" value="ABC_TM1"/>
    <property type="match status" value="2"/>
</dbReference>
<feature type="transmembrane region" description="Helical" evidence="5">
    <location>
        <begin position="63"/>
        <end position="84"/>
    </location>
</feature>
<dbReference type="GO" id="GO:0005886">
    <property type="term" value="C:plasma membrane"/>
    <property type="evidence" value="ECO:0007669"/>
    <property type="project" value="UniProtKB-SubCell"/>
</dbReference>
<organism evidence="7 8">
    <name type="scientific">Candidatus Blautia pullistercoris</name>
    <dbReference type="NCBI Taxonomy" id="2838499"/>
    <lineage>
        <taxon>Bacteria</taxon>
        <taxon>Bacillati</taxon>
        <taxon>Bacillota</taxon>
        <taxon>Clostridia</taxon>
        <taxon>Lachnospirales</taxon>
        <taxon>Lachnospiraceae</taxon>
        <taxon>Blautia</taxon>
    </lineage>
</organism>
<feature type="transmembrane region" description="Helical" evidence="5">
    <location>
        <begin position="96"/>
        <end position="118"/>
    </location>
</feature>
<feature type="transmembrane region" description="Helical" evidence="5">
    <location>
        <begin position="377"/>
        <end position="403"/>
    </location>
</feature>
<proteinExistence type="inferred from homology"/>
<gene>
    <name evidence="7" type="ORF">H9738_14170</name>
</gene>
<dbReference type="PANTHER" id="PTHR43496:SF1">
    <property type="entry name" value="POLYGALACTURONAN_RHAMNOGALACTURONAN TRANSPORT SYSTEM PERMEASE PROTEIN YTEP"/>
    <property type="match status" value="1"/>
</dbReference>
<keyword evidence="3 5" id="KW-1133">Transmembrane helix</keyword>
<dbReference type="GO" id="GO:0055085">
    <property type="term" value="P:transmembrane transport"/>
    <property type="evidence" value="ECO:0007669"/>
    <property type="project" value="InterPro"/>
</dbReference>
<evidence type="ECO:0000313" key="7">
    <source>
        <dbReference type="EMBL" id="HIX38989.1"/>
    </source>
</evidence>
<feature type="transmembrane region" description="Helical" evidence="5">
    <location>
        <begin position="12"/>
        <end position="32"/>
    </location>
</feature>
<evidence type="ECO:0000256" key="1">
    <source>
        <dbReference type="ARBA" id="ARBA00004141"/>
    </source>
</evidence>
<dbReference type="EMBL" id="DXFG01000324">
    <property type="protein sequence ID" value="HIX38989.1"/>
    <property type="molecule type" value="Genomic_DNA"/>
</dbReference>
<feature type="transmembrane region" description="Helical" evidence="5">
    <location>
        <begin position="193"/>
        <end position="214"/>
    </location>
</feature>
<dbReference type="Gene3D" id="1.10.3720.10">
    <property type="entry name" value="MetI-like"/>
    <property type="match status" value="2"/>
</dbReference>
<feature type="domain" description="ABC transmembrane type-1" evidence="6">
    <location>
        <begin position="340"/>
        <end position="530"/>
    </location>
</feature>
<reference evidence="7" key="2">
    <citation type="submission" date="2021-04" db="EMBL/GenBank/DDBJ databases">
        <authorList>
            <person name="Gilroy R."/>
        </authorList>
    </citation>
    <scope>NUCLEOTIDE SEQUENCE</scope>
    <source>
        <strain evidence="7">ChiHjej12B11-1927</strain>
    </source>
</reference>
<evidence type="ECO:0000259" key="6">
    <source>
        <dbReference type="PROSITE" id="PS50928"/>
    </source>
</evidence>
<feature type="domain" description="ABC transmembrane type-1" evidence="6">
    <location>
        <begin position="59"/>
        <end position="261"/>
    </location>
</feature>
<feature type="transmembrane region" description="Helical" evidence="5">
    <location>
        <begin position="288"/>
        <end position="313"/>
    </location>
</feature>
<dbReference type="AlphaFoldDB" id="A0A9D2ANS9"/>
<sequence>MIRKEREIKVIYVLVLAIFAIFLAIPIIRLLLESFLGEAGAGISNYVEVLTGRGFLKAFGNSVTVSISSALIATVLAFFMAYSIQYTNLPGKFKSLIRTLAVLPMLLPTITYGFAIIYSFGKEGLLTRLFGRQLFDIYGFNGLLFGYVIYTLPISFMLILNTMGFIDKKFMIVSRVMGDNSFQTFWQTIIRPLLGTLAASMVQCFFLCFTDYGIPASVGGEYEVVATVLYNEMLGSIPNFNRGAVVAMMMLIPSIVSIALLKYLERYNVRYTKISQIEMKKNRIRDGICGGISAFIILCILAIFAVIFVVPLVQEWPYQVNFTLEHVMDVLNDWSLFGVYQNSLFVAFCTALLGLLVTYGAALATARSGLNGRLKGVIDGIALVTNTIPGMVIGIAFMFIFSGTPLQNTFLLIILCNVVHYFSTPYLMMRNSLSKLNSSWETTASLMGDTWIKTIVRIVTPNMTSTILEVFSYYFVNAMVTVSAVIFIAGARTMVITTKIKELQYYTKFNEVFVLSLFILGTNLIVKGVLGLIIRRKEGKKEN</sequence>
<evidence type="ECO:0000256" key="5">
    <source>
        <dbReference type="RuleBase" id="RU363032"/>
    </source>
</evidence>
<protein>
    <submittedName>
        <fullName evidence="7">ABC transporter permease subunit</fullName>
    </submittedName>
</protein>
<comment type="subcellular location">
    <subcellularLocation>
        <location evidence="5">Cell membrane</location>
        <topology evidence="5">Multi-pass membrane protein</topology>
    </subcellularLocation>
    <subcellularLocation>
        <location evidence="1">Membrane</location>
        <topology evidence="1">Multi-pass membrane protein</topology>
    </subcellularLocation>
</comment>
<evidence type="ECO:0000256" key="4">
    <source>
        <dbReference type="ARBA" id="ARBA00023136"/>
    </source>
</evidence>
<evidence type="ECO:0000256" key="2">
    <source>
        <dbReference type="ARBA" id="ARBA00022692"/>
    </source>
</evidence>
<dbReference type="Pfam" id="PF00528">
    <property type="entry name" value="BPD_transp_1"/>
    <property type="match status" value="2"/>
</dbReference>
<name>A0A9D2ANS9_9FIRM</name>
<feature type="transmembrane region" description="Helical" evidence="5">
    <location>
        <begin position="344"/>
        <end position="365"/>
    </location>
</feature>
<feature type="transmembrane region" description="Helical" evidence="5">
    <location>
        <begin position="243"/>
        <end position="264"/>
    </location>
</feature>
<feature type="transmembrane region" description="Helical" evidence="5">
    <location>
        <begin position="471"/>
        <end position="492"/>
    </location>
</feature>
<comment type="caution">
    <text evidence="7">The sequence shown here is derived from an EMBL/GenBank/DDBJ whole genome shotgun (WGS) entry which is preliminary data.</text>
</comment>
<reference evidence="7" key="1">
    <citation type="journal article" date="2021" name="PeerJ">
        <title>Extensive microbial diversity within the chicken gut microbiome revealed by metagenomics and culture.</title>
        <authorList>
            <person name="Gilroy R."/>
            <person name="Ravi A."/>
            <person name="Getino M."/>
            <person name="Pursley I."/>
            <person name="Horton D.L."/>
            <person name="Alikhan N.F."/>
            <person name="Baker D."/>
            <person name="Gharbi K."/>
            <person name="Hall N."/>
            <person name="Watson M."/>
            <person name="Adriaenssens E.M."/>
            <person name="Foster-Nyarko E."/>
            <person name="Jarju S."/>
            <person name="Secka A."/>
            <person name="Antonio M."/>
            <person name="Oren A."/>
            <person name="Chaudhuri R.R."/>
            <person name="La Ragione R."/>
            <person name="Hildebrand F."/>
            <person name="Pallen M.J."/>
        </authorList>
    </citation>
    <scope>NUCLEOTIDE SEQUENCE</scope>
    <source>
        <strain evidence="7">ChiHjej12B11-1927</strain>
    </source>
</reference>
<dbReference type="CDD" id="cd06261">
    <property type="entry name" value="TM_PBP2"/>
    <property type="match status" value="2"/>
</dbReference>
<evidence type="ECO:0000313" key="8">
    <source>
        <dbReference type="Proteomes" id="UP000824230"/>
    </source>
</evidence>
<dbReference type="InterPro" id="IPR000515">
    <property type="entry name" value="MetI-like"/>
</dbReference>
<feature type="transmembrane region" description="Helical" evidence="5">
    <location>
        <begin position="409"/>
        <end position="428"/>
    </location>
</feature>
<dbReference type="InterPro" id="IPR035906">
    <property type="entry name" value="MetI-like_sf"/>
</dbReference>
<keyword evidence="5" id="KW-0813">Transport</keyword>
<comment type="similarity">
    <text evidence="5">Belongs to the binding-protein-dependent transport system permease family.</text>
</comment>
<keyword evidence="4 5" id="KW-0472">Membrane</keyword>